<evidence type="ECO:0000256" key="8">
    <source>
        <dbReference type="ARBA" id="ARBA00023136"/>
    </source>
</evidence>
<proteinExistence type="inferred from homology"/>
<feature type="transmembrane region" description="Helical" evidence="9">
    <location>
        <begin position="340"/>
        <end position="357"/>
    </location>
</feature>
<dbReference type="GO" id="GO:0005886">
    <property type="term" value="C:plasma membrane"/>
    <property type="evidence" value="ECO:0007669"/>
    <property type="project" value="UniProtKB-SubCell"/>
</dbReference>
<keyword evidence="3 9" id="KW-0813">Transport</keyword>
<dbReference type="EMBL" id="JAOTML010000001">
    <property type="protein sequence ID" value="MCY3052468.1"/>
    <property type="molecule type" value="Genomic_DNA"/>
</dbReference>
<comment type="function">
    <text evidence="9">Component of the transport system for branched-chain amino acids.</text>
</comment>
<dbReference type="PANTHER" id="PTHR30588">
    <property type="entry name" value="BRANCHED-CHAIN AMINO ACID TRANSPORT SYSTEM 2 CARRIER PROTEIN"/>
    <property type="match status" value="1"/>
</dbReference>
<evidence type="ECO:0000256" key="2">
    <source>
        <dbReference type="ARBA" id="ARBA00008540"/>
    </source>
</evidence>
<evidence type="ECO:0000313" key="11">
    <source>
        <dbReference type="EMBL" id="QPS00787.1"/>
    </source>
</evidence>
<evidence type="ECO:0000313" key="12">
    <source>
        <dbReference type="Proteomes" id="UP000594771"/>
    </source>
</evidence>
<dbReference type="RefSeq" id="WP_060778337.1">
    <property type="nucleotide sequence ID" value="NZ_CAJHLF010000002.1"/>
</dbReference>
<evidence type="ECO:0000313" key="10">
    <source>
        <dbReference type="EMBL" id="MCY3052468.1"/>
    </source>
</evidence>
<sequence>MKNRRFIVDTIVVGFTLFATFFGAGNLVFPPYMGIIVGENWSASVIGLALTAILVPVLSMVAIVKGGGSVKAVSEPIAPWFYKVFNCITMYLIALFILIPRTGATTYEVGFRSLFPWLPNYVVLIVFFIVVYFLTVDQLGVVDKIGRYLTPALIAMVIGIIIFGMINPVSPNMAAAQVDNSFGWAFTEGYQMGDLITGLLFSSVMIMTIRHKKYNHQAGMRMTIWASVIASALLLFIYGSLLWLGATASTIYSPDIERTQLLIAIVEQTIGGAGKIILSIAITLACLTTATGLLASVANFTQELTRQKYPYTFIVFVFCIFCVVQGTVGVEKIVGLSEPLFAVAYPLGIIVTLIGLFRKYIPNDGTTKGAVLLTSIYTVVEALIQLDFAPKIFEDIVRIVPFGPQGFGWVSMALLGAGIGTLVWKIQHGSYRGKIIKGYAK</sequence>
<dbReference type="GO" id="GO:0015188">
    <property type="term" value="F:L-isoleucine transmembrane transporter activity"/>
    <property type="evidence" value="ECO:0007669"/>
    <property type="project" value="TreeGrafter"/>
</dbReference>
<evidence type="ECO:0000256" key="7">
    <source>
        <dbReference type="ARBA" id="ARBA00022989"/>
    </source>
</evidence>
<feature type="transmembrane region" description="Helical" evidence="9">
    <location>
        <begin position="118"/>
        <end position="136"/>
    </location>
</feature>
<dbReference type="GO" id="GO:0015820">
    <property type="term" value="P:L-leucine transport"/>
    <property type="evidence" value="ECO:0007669"/>
    <property type="project" value="TreeGrafter"/>
</dbReference>
<feature type="transmembrane region" description="Helical" evidence="9">
    <location>
        <begin position="406"/>
        <end position="424"/>
    </location>
</feature>
<feature type="transmembrane region" description="Helical" evidence="9">
    <location>
        <begin position="222"/>
        <end position="244"/>
    </location>
</feature>
<dbReference type="EMBL" id="CP065662">
    <property type="protein sequence ID" value="QPS00787.1"/>
    <property type="molecule type" value="Genomic_DNA"/>
</dbReference>
<comment type="similarity">
    <text evidence="2 9">Belongs to the branched chain amino acid transporter family.</text>
</comment>
<dbReference type="GO" id="GO:0005304">
    <property type="term" value="F:L-valine transmembrane transporter activity"/>
    <property type="evidence" value="ECO:0007669"/>
    <property type="project" value="TreeGrafter"/>
</dbReference>
<evidence type="ECO:0000256" key="4">
    <source>
        <dbReference type="ARBA" id="ARBA00022475"/>
    </source>
</evidence>
<keyword evidence="8 9" id="KW-0472">Membrane</keyword>
<feature type="transmembrane region" description="Helical" evidence="9">
    <location>
        <begin position="189"/>
        <end position="210"/>
    </location>
</feature>
<keyword evidence="4" id="KW-1003">Cell membrane</keyword>
<gene>
    <name evidence="11" type="primary">brnQ</name>
    <name evidence="11" type="ORF">I6G68_05160</name>
    <name evidence="10" type="ORF">ODY43_00420</name>
</gene>
<dbReference type="GeneID" id="35767845"/>
<dbReference type="Proteomes" id="UP000594771">
    <property type="component" value="Chromosome"/>
</dbReference>
<dbReference type="Proteomes" id="UP001069145">
    <property type="component" value="Unassembled WGS sequence"/>
</dbReference>
<keyword evidence="13" id="KW-1185">Reference proteome</keyword>
<accession>A0A0X8FG54</accession>
<organism evidence="11 12">
    <name type="scientific">Aerococcus urinae</name>
    <dbReference type="NCBI Taxonomy" id="1376"/>
    <lineage>
        <taxon>Bacteria</taxon>
        <taxon>Bacillati</taxon>
        <taxon>Bacillota</taxon>
        <taxon>Bacilli</taxon>
        <taxon>Lactobacillales</taxon>
        <taxon>Aerococcaceae</taxon>
        <taxon>Aerococcus</taxon>
    </lineage>
</organism>
<feature type="transmembrane region" description="Helical" evidence="9">
    <location>
        <begin position="80"/>
        <end position="98"/>
    </location>
</feature>
<name>A0A0X8FG54_9LACT</name>
<dbReference type="KEGG" id="aun:AWM73_04895"/>
<evidence type="ECO:0000256" key="3">
    <source>
        <dbReference type="ARBA" id="ARBA00022448"/>
    </source>
</evidence>
<feature type="transmembrane region" description="Helical" evidence="9">
    <location>
        <begin position="41"/>
        <end position="68"/>
    </location>
</feature>
<keyword evidence="7 9" id="KW-1133">Transmembrane helix</keyword>
<feature type="transmembrane region" description="Helical" evidence="9">
    <location>
        <begin position="276"/>
        <end position="297"/>
    </location>
</feature>
<dbReference type="NCBIfam" id="TIGR00796">
    <property type="entry name" value="livcs"/>
    <property type="match status" value="1"/>
</dbReference>
<dbReference type="GO" id="GO:0015818">
    <property type="term" value="P:isoleucine transport"/>
    <property type="evidence" value="ECO:0007669"/>
    <property type="project" value="TreeGrafter"/>
</dbReference>
<protein>
    <recommendedName>
        <fullName evidence="9">Branched-chain amino acid transport system carrier protein</fullName>
    </recommendedName>
</protein>
<keyword evidence="5 9" id="KW-0812">Transmembrane</keyword>
<evidence type="ECO:0000256" key="5">
    <source>
        <dbReference type="ARBA" id="ARBA00022692"/>
    </source>
</evidence>
<evidence type="ECO:0000313" key="13">
    <source>
        <dbReference type="Proteomes" id="UP001069145"/>
    </source>
</evidence>
<dbReference type="InterPro" id="IPR004685">
    <property type="entry name" value="Brnchd-chn_aa_trnsp_Livcs"/>
</dbReference>
<dbReference type="GO" id="GO:0015190">
    <property type="term" value="F:L-leucine transmembrane transporter activity"/>
    <property type="evidence" value="ECO:0007669"/>
    <property type="project" value="TreeGrafter"/>
</dbReference>
<feature type="transmembrane region" description="Helical" evidence="9">
    <location>
        <begin position="148"/>
        <end position="169"/>
    </location>
</feature>
<dbReference type="PANTHER" id="PTHR30588:SF0">
    <property type="entry name" value="BRANCHED-CHAIN AMINO ACID PERMEASE BRNQ"/>
    <property type="match status" value="1"/>
</dbReference>
<keyword evidence="6 9" id="KW-0029">Amino-acid transport</keyword>
<comment type="subcellular location">
    <subcellularLocation>
        <location evidence="1 9">Cell membrane</location>
        <topology evidence="1 9">Multi-pass membrane protein</topology>
    </subcellularLocation>
</comment>
<evidence type="ECO:0000256" key="1">
    <source>
        <dbReference type="ARBA" id="ARBA00004651"/>
    </source>
</evidence>
<dbReference type="AlphaFoldDB" id="A0A0X8FG54"/>
<dbReference type="OrthoDB" id="9783920at2"/>
<reference evidence="10" key="2">
    <citation type="submission" date="2022-09" db="EMBL/GenBank/DDBJ databases">
        <title>Aerococcus urinae taxonomy study.</title>
        <authorList>
            <person name="Christensen J."/>
            <person name="Senneby E."/>
        </authorList>
    </citation>
    <scope>NUCLEOTIDE SEQUENCE</scope>
    <source>
        <strain evidence="10">NLD-066-U95</strain>
    </source>
</reference>
<evidence type="ECO:0000256" key="6">
    <source>
        <dbReference type="ARBA" id="ARBA00022970"/>
    </source>
</evidence>
<evidence type="ECO:0000256" key="9">
    <source>
        <dbReference type="RuleBase" id="RU362122"/>
    </source>
</evidence>
<feature type="transmembrane region" description="Helical" evidence="9">
    <location>
        <begin position="7"/>
        <end position="29"/>
    </location>
</feature>
<dbReference type="Pfam" id="PF05525">
    <property type="entry name" value="Branch_AA_trans"/>
    <property type="match status" value="1"/>
</dbReference>
<feature type="transmembrane region" description="Helical" evidence="9">
    <location>
        <begin position="309"/>
        <end position="328"/>
    </location>
</feature>
<feature type="transmembrane region" description="Helical" evidence="9">
    <location>
        <begin position="369"/>
        <end position="386"/>
    </location>
</feature>
<reference evidence="11 12" key="1">
    <citation type="submission" date="2020-12" db="EMBL/GenBank/DDBJ databases">
        <title>FDA dAtabase for Regulatory Grade micrObial Sequences (FDA-ARGOS): Supporting development and validation of Infectious Disease Dx tests.</title>
        <authorList>
            <person name="Sproer C."/>
            <person name="Gronow S."/>
            <person name="Severitt S."/>
            <person name="Schroder I."/>
            <person name="Tallon L."/>
            <person name="Sadzewicz L."/>
            <person name="Zhao X."/>
            <person name="Boylan J."/>
            <person name="Ott S."/>
            <person name="Bowen H."/>
            <person name="Vavikolanu K."/>
            <person name="Mehta A."/>
            <person name="Aluvathingal J."/>
            <person name="Nadendla S."/>
            <person name="Lowell S."/>
            <person name="Myers T."/>
            <person name="Yan Y."/>
            <person name="Sichtig H."/>
        </authorList>
    </citation>
    <scope>NUCLEOTIDE SEQUENCE [LARGE SCALE GENOMIC DNA]</scope>
    <source>
        <strain evidence="11 12">FDAARGOS_911</strain>
    </source>
</reference>